<organism evidence="1 2">
    <name type="scientific">Dyadobacter helix</name>
    <dbReference type="NCBI Taxonomy" id="2822344"/>
    <lineage>
        <taxon>Bacteria</taxon>
        <taxon>Pseudomonadati</taxon>
        <taxon>Bacteroidota</taxon>
        <taxon>Cytophagia</taxon>
        <taxon>Cytophagales</taxon>
        <taxon>Spirosomataceae</taxon>
        <taxon>Dyadobacter</taxon>
    </lineage>
</organism>
<dbReference type="EMBL" id="CAJRAF010000002">
    <property type="protein sequence ID" value="CAG5011549.1"/>
    <property type="molecule type" value="Genomic_DNA"/>
</dbReference>
<proteinExistence type="predicted"/>
<dbReference type="PROSITE" id="PS51257">
    <property type="entry name" value="PROKAR_LIPOPROTEIN"/>
    <property type="match status" value="1"/>
</dbReference>
<dbReference type="Proteomes" id="UP000680038">
    <property type="component" value="Unassembled WGS sequence"/>
</dbReference>
<gene>
    <name evidence="1" type="ORF">DYBT9275_04972</name>
</gene>
<name>A0A916JGR1_9BACT</name>
<accession>A0A916JGR1</accession>
<evidence type="ECO:0000313" key="2">
    <source>
        <dbReference type="Proteomes" id="UP000680038"/>
    </source>
</evidence>
<comment type="caution">
    <text evidence="1">The sequence shown here is derived from an EMBL/GenBank/DDBJ whole genome shotgun (WGS) entry which is preliminary data.</text>
</comment>
<dbReference type="RefSeq" id="WP_215241239.1">
    <property type="nucleotide sequence ID" value="NZ_CAJRAF010000002.1"/>
</dbReference>
<protein>
    <submittedName>
        <fullName evidence="1">Uncharacterized protein</fullName>
    </submittedName>
</protein>
<evidence type="ECO:0000313" key="1">
    <source>
        <dbReference type="EMBL" id="CAG5011549.1"/>
    </source>
</evidence>
<sequence length="238" mass="26602">MKTTIQYLGIFLSGFTLLTSCRTVYAPNAVNVPLLQEKGEFKAAILTNNVQVSTAITQHFGVMVNGYLNTFTSDDKNFKNNGKGAELGLGYFGQTDHRIIYEAYGGAGLYHVKMKESNNTKVFDVDAVKYFVQPAVGWAGPFFEIAFSPRLSIVKYARPDITGYNADEQASNYFNIVDQKAYSFLEPTLILRGGYRFVKVQVQYGQSVKLSKNNINRDESVGSVGLIFDIANWYQTKK</sequence>
<dbReference type="AlphaFoldDB" id="A0A916JGR1"/>
<keyword evidence="2" id="KW-1185">Reference proteome</keyword>
<reference evidence="1" key="1">
    <citation type="submission" date="2021-04" db="EMBL/GenBank/DDBJ databases">
        <authorList>
            <person name="Rodrigo-Torres L."/>
            <person name="Arahal R. D."/>
            <person name="Lucena T."/>
        </authorList>
    </citation>
    <scope>NUCLEOTIDE SEQUENCE</scope>
    <source>
        <strain evidence="1">CECT 9275</strain>
    </source>
</reference>